<protein>
    <recommendedName>
        <fullName evidence="4">Hint domain-containing protein</fullName>
    </recommendedName>
</protein>
<comment type="caution">
    <text evidence="2">The sequence shown here is derived from an EMBL/GenBank/DDBJ whole genome shotgun (WGS) entry which is preliminary data.</text>
</comment>
<dbReference type="EMBL" id="BNEC01000003">
    <property type="protein sequence ID" value="GHI68619.1"/>
    <property type="molecule type" value="Genomic_DNA"/>
</dbReference>
<reference evidence="3" key="1">
    <citation type="submission" date="2023-07" db="EMBL/GenBank/DDBJ databases">
        <title>Whole genome shotgun sequence of Streptomyces nojiriensis NBRC 13794.</title>
        <authorList>
            <person name="Komaki H."/>
            <person name="Tamura T."/>
        </authorList>
    </citation>
    <scope>NUCLEOTIDE SEQUENCE [LARGE SCALE GENOMIC DNA]</scope>
    <source>
        <strain evidence="3">NBRC 13794</strain>
    </source>
</reference>
<name>A0ABQ3SKE7_9ACTN</name>
<evidence type="ECO:0000256" key="1">
    <source>
        <dbReference type="SAM" id="MobiDB-lite"/>
    </source>
</evidence>
<evidence type="ECO:0008006" key="4">
    <source>
        <dbReference type="Google" id="ProtNLM"/>
    </source>
</evidence>
<evidence type="ECO:0000313" key="2">
    <source>
        <dbReference type="EMBL" id="GHI68619.1"/>
    </source>
</evidence>
<dbReference type="SUPFAM" id="SSF51294">
    <property type="entry name" value="Hedgehog/intein (Hint) domain"/>
    <property type="match status" value="1"/>
</dbReference>
<dbReference type="Gene3D" id="2.170.16.10">
    <property type="entry name" value="Hedgehog/Intein (Hint) domain"/>
    <property type="match status" value="1"/>
</dbReference>
<keyword evidence="3" id="KW-1185">Reference proteome</keyword>
<sequence>MLMGDGATRLIEQIEIGDTVLATDPASGTTGPRRVEATIHTPDDRDFTSITLRPQDGQGPLTATDRHPF</sequence>
<organism evidence="2 3">
    <name type="scientific">Streptomyces nojiriensis</name>
    <dbReference type="NCBI Taxonomy" id="66374"/>
    <lineage>
        <taxon>Bacteria</taxon>
        <taxon>Bacillati</taxon>
        <taxon>Actinomycetota</taxon>
        <taxon>Actinomycetes</taxon>
        <taxon>Kitasatosporales</taxon>
        <taxon>Streptomycetaceae</taxon>
        <taxon>Streptomyces</taxon>
    </lineage>
</organism>
<dbReference type="InterPro" id="IPR036844">
    <property type="entry name" value="Hint_dom_sf"/>
</dbReference>
<proteinExistence type="predicted"/>
<gene>
    <name evidence="2" type="ORF">Snoj_25370</name>
</gene>
<feature type="region of interest" description="Disordered" evidence="1">
    <location>
        <begin position="45"/>
        <end position="69"/>
    </location>
</feature>
<accession>A0ABQ3SKE7</accession>
<evidence type="ECO:0000313" key="3">
    <source>
        <dbReference type="Proteomes" id="UP000613974"/>
    </source>
</evidence>
<dbReference type="Proteomes" id="UP000613974">
    <property type="component" value="Unassembled WGS sequence"/>
</dbReference>